<dbReference type="Pfam" id="PF00134">
    <property type="entry name" value="Cyclin_N"/>
    <property type="match status" value="1"/>
</dbReference>
<feature type="domain" description="Cyclin N-terminal" evidence="2">
    <location>
        <begin position="86"/>
        <end position="188"/>
    </location>
</feature>
<protein>
    <recommendedName>
        <fullName evidence="2">Cyclin N-terminal domain-containing protein</fullName>
    </recommendedName>
</protein>
<dbReference type="PANTHER" id="PTHR15615">
    <property type="match status" value="1"/>
</dbReference>
<evidence type="ECO:0000256" key="1">
    <source>
        <dbReference type="SAM" id="MobiDB-lite"/>
    </source>
</evidence>
<feature type="compositionally biased region" description="Low complexity" evidence="1">
    <location>
        <begin position="276"/>
        <end position="292"/>
    </location>
</feature>
<sequence length="555" mass="60015">MTSTALPFYYPFDRRCASSLIPRYLHNRDLLHLMHSKVTREMVRCVAQRTTSVIVIDGESPPQISGSGIPTPPHTPHKTTFDELGRPMLPSLEEFITNIVVGARVQTPTLLATLIYLERLRKKLPPLAKGLPCTRHRVFLATLIASAKYLNDTSPKNKHWATYAQLFETAEINLMEHQLLYFLDFDLRFTEEEALHFFAPFLPSPQEIGTSSPEKDRETRQIAVNRLKHRASNARMNIQLPPTPPYDAVPPSLSVHNVQKAGHLEVPVPHYAHTRSPASSGSSDHAVSSPTEGEGGSSAGSSVGSLVEDTGSSGSGYGSEPESVDLVDQQENAHNASSAPFFLRPIPASAYRHGRKPTVSSIVIARPAHETDQGSNLKNSSGALPTPMSLSMAMDTSPGSPSPTRISFVLPPKPTQAASQHRGSANRGEAFQIAPQHPMVQNPYYQPQPQQRPLGSSSTMSSIPRIRESVSSGFLSRMFGVGRDKEKEKYGAPGGRGGEMDGGRSELGNIHPGGNGSGNGSGRGSMFGVGGRGRRSATQAFYPLRGGQTPDVVVV</sequence>
<feature type="region of interest" description="Disordered" evidence="1">
    <location>
        <begin position="509"/>
        <end position="555"/>
    </location>
</feature>
<dbReference type="GO" id="GO:0000307">
    <property type="term" value="C:cyclin-dependent protein kinase holoenzyme complex"/>
    <property type="evidence" value="ECO:0007669"/>
    <property type="project" value="TreeGrafter"/>
</dbReference>
<dbReference type="GO" id="GO:0016538">
    <property type="term" value="F:cyclin-dependent protein serine/threonine kinase regulator activity"/>
    <property type="evidence" value="ECO:0007669"/>
    <property type="project" value="TreeGrafter"/>
</dbReference>
<dbReference type="PANTHER" id="PTHR15615:SF10">
    <property type="entry name" value="PHO85 CYCLIN-2-RELATED"/>
    <property type="match status" value="1"/>
</dbReference>
<gene>
    <name evidence="3" type="ORF">BD410DRAFT_833472</name>
</gene>
<dbReference type="Proteomes" id="UP000294933">
    <property type="component" value="Unassembled WGS sequence"/>
</dbReference>
<dbReference type="InterPro" id="IPR013922">
    <property type="entry name" value="Cyclin_PHO80-like"/>
</dbReference>
<feature type="region of interest" description="Disordered" evidence="1">
    <location>
        <begin position="271"/>
        <end position="322"/>
    </location>
</feature>
<evidence type="ECO:0000259" key="2">
    <source>
        <dbReference type="Pfam" id="PF00134"/>
    </source>
</evidence>
<dbReference type="STRING" id="50990.A0A4R5XDI8"/>
<dbReference type="Gene3D" id="1.10.472.10">
    <property type="entry name" value="Cyclin-like"/>
    <property type="match status" value="1"/>
</dbReference>
<dbReference type="VEuPathDB" id="FungiDB:BD410DRAFT_833472"/>
<dbReference type="GO" id="GO:0019901">
    <property type="term" value="F:protein kinase binding"/>
    <property type="evidence" value="ECO:0007669"/>
    <property type="project" value="InterPro"/>
</dbReference>
<evidence type="ECO:0000313" key="4">
    <source>
        <dbReference type="Proteomes" id="UP000294933"/>
    </source>
</evidence>
<dbReference type="CDD" id="cd20557">
    <property type="entry name" value="CYCLIN_ScPCL1-like"/>
    <property type="match status" value="1"/>
</dbReference>
<evidence type="ECO:0000313" key="3">
    <source>
        <dbReference type="EMBL" id="TDL29111.1"/>
    </source>
</evidence>
<dbReference type="EMBL" id="ML170156">
    <property type="protein sequence ID" value="TDL29111.1"/>
    <property type="molecule type" value="Genomic_DNA"/>
</dbReference>
<dbReference type="SUPFAM" id="SSF47954">
    <property type="entry name" value="Cyclin-like"/>
    <property type="match status" value="1"/>
</dbReference>
<dbReference type="AlphaFoldDB" id="A0A4R5XDI8"/>
<feature type="compositionally biased region" description="Low complexity" evidence="1">
    <location>
        <begin position="299"/>
        <end position="312"/>
    </location>
</feature>
<keyword evidence="4" id="KW-1185">Reference proteome</keyword>
<proteinExistence type="predicted"/>
<accession>A0A4R5XDI8</accession>
<reference evidence="3 4" key="1">
    <citation type="submission" date="2018-06" db="EMBL/GenBank/DDBJ databases">
        <title>A transcriptomic atlas of mushroom development highlights an independent origin of complex multicellularity.</title>
        <authorList>
            <consortium name="DOE Joint Genome Institute"/>
            <person name="Krizsan K."/>
            <person name="Almasi E."/>
            <person name="Merenyi Z."/>
            <person name="Sahu N."/>
            <person name="Viragh M."/>
            <person name="Koszo T."/>
            <person name="Mondo S."/>
            <person name="Kiss B."/>
            <person name="Balint B."/>
            <person name="Kues U."/>
            <person name="Barry K."/>
            <person name="Hegedus J.C."/>
            <person name="Henrissat B."/>
            <person name="Johnson J."/>
            <person name="Lipzen A."/>
            <person name="Ohm R."/>
            <person name="Nagy I."/>
            <person name="Pangilinan J."/>
            <person name="Yan J."/>
            <person name="Xiong Y."/>
            <person name="Grigoriev I.V."/>
            <person name="Hibbett D.S."/>
            <person name="Nagy L.G."/>
        </authorList>
    </citation>
    <scope>NUCLEOTIDE SEQUENCE [LARGE SCALE GENOMIC DNA]</scope>
    <source>
        <strain evidence="3 4">SZMC22713</strain>
    </source>
</reference>
<name>A0A4R5XDI8_9AGAM</name>
<dbReference type="OrthoDB" id="10250320at2759"/>
<dbReference type="InterPro" id="IPR036915">
    <property type="entry name" value="Cyclin-like_sf"/>
</dbReference>
<feature type="compositionally biased region" description="Gly residues" evidence="1">
    <location>
        <begin position="511"/>
        <end position="531"/>
    </location>
</feature>
<organism evidence="3 4">
    <name type="scientific">Rickenella mellea</name>
    <dbReference type="NCBI Taxonomy" id="50990"/>
    <lineage>
        <taxon>Eukaryota</taxon>
        <taxon>Fungi</taxon>
        <taxon>Dikarya</taxon>
        <taxon>Basidiomycota</taxon>
        <taxon>Agaricomycotina</taxon>
        <taxon>Agaricomycetes</taxon>
        <taxon>Hymenochaetales</taxon>
        <taxon>Rickenellaceae</taxon>
        <taxon>Rickenella</taxon>
    </lineage>
</organism>
<dbReference type="InterPro" id="IPR006671">
    <property type="entry name" value="Cyclin_N"/>
</dbReference>
<dbReference type="GO" id="GO:0005634">
    <property type="term" value="C:nucleus"/>
    <property type="evidence" value="ECO:0007669"/>
    <property type="project" value="TreeGrafter"/>
</dbReference>